<dbReference type="GO" id="GO:0008270">
    <property type="term" value="F:zinc ion binding"/>
    <property type="evidence" value="ECO:0007669"/>
    <property type="project" value="UniProtKB-UniRule"/>
</dbReference>
<protein>
    <recommendedName>
        <fullName evidence="6">GTP cyclohydrolase 1</fullName>
        <ecNumber evidence="6">3.5.4.16</ecNumber>
    </recommendedName>
    <alternativeName>
        <fullName evidence="6">GTP cyclohydrolase I</fullName>
        <shortName evidence="6">GTP-CH-I</shortName>
    </alternativeName>
</protein>
<reference evidence="8 11" key="2">
    <citation type="submission" date="2020-04" db="EMBL/GenBank/DDBJ databases">
        <title>Genome sequence of Streptomyces galbus strain I339.</title>
        <authorList>
            <person name="Silva E.A.N."/>
            <person name="Merces M."/>
            <person name="Castelo Branco A.P.O.T."/>
            <person name="Vasconcelos P.C."/>
            <person name="Costa N.P."/>
            <person name="Marinho G.C.S."/>
            <person name="Oliveira C.J.B."/>
            <person name="Araujo D."/>
            <person name="Rodrigues Junior V.S."/>
            <person name="Almeida R."/>
            <person name="Silva Filho U.R."/>
            <person name="Andrade A.S.A."/>
            <person name="Cibulski S.P."/>
        </authorList>
    </citation>
    <scope>NUCLEOTIDE SEQUENCE [LARGE SCALE GENOMIC DNA]</scope>
    <source>
        <strain evidence="8 11">I339</strain>
    </source>
</reference>
<dbReference type="PANTHER" id="PTHR11109">
    <property type="entry name" value="GTP CYCLOHYDROLASE I"/>
    <property type="match status" value="1"/>
</dbReference>
<accession>A0A4U5WUR4</accession>
<dbReference type="Proteomes" id="UP000744032">
    <property type="component" value="Unassembled WGS sequence"/>
</dbReference>
<dbReference type="FunFam" id="1.10.286.10:FF:000001">
    <property type="entry name" value="GTP cyclohydrolase 1"/>
    <property type="match status" value="1"/>
</dbReference>
<dbReference type="EMBL" id="JAAXMD010000009">
    <property type="protein sequence ID" value="NKQ23328.1"/>
    <property type="molecule type" value="Genomic_DNA"/>
</dbReference>
<keyword evidence="6" id="KW-0862">Zinc</keyword>
<dbReference type="GO" id="GO:0005737">
    <property type="term" value="C:cytoplasm"/>
    <property type="evidence" value="ECO:0007669"/>
    <property type="project" value="TreeGrafter"/>
</dbReference>
<evidence type="ECO:0000256" key="2">
    <source>
        <dbReference type="ARBA" id="ARBA00005080"/>
    </source>
</evidence>
<dbReference type="Gene3D" id="1.10.286.10">
    <property type="match status" value="1"/>
</dbReference>
<keyword evidence="5 6" id="KW-0378">Hydrolase</keyword>
<dbReference type="SUPFAM" id="SSF55620">
    <property type="entry name" value="Tetrahydrobiopterin biosynthesis enzymes-like"/>
    <property type="match status" value="1"/>
</dbReference>
<evidence type="ECO:0000313" key="8">
    <source>
        <dbReference type="EMBL" id="NKQ23328.1"/>
    </source>
</evidence>
<evidence type="ECO:0000256" key="6">
    <source>
        <dbReference type="HAMAP-Rule" id="MF_00223"/>
    </source>
</evidence>
<feature type="binding site" evidence="6">
    <location>
        <position position="95"/>
    </location>
    <ligand>
        <name>Zn(2+)</name>
        <dbReference type="ChEBI" id="CHEBI:29105"/>
    </ligand>
</feature>
<dbReference type="InterPro" id="IPR020602">
    <property type="entry name" value="GTP_CycHdrlase_I_dom"/>
</dbReference>
<dbReference type="Gene3D" id="3.30.1130.10">
    <property type="match status" value="1"/>
</dbReference>
<keyword evidence="6" id="KW-0342">GTP-binding</keyword>
<feature type="binding site" evidence="6">
    <location>
        <position position="165"/>
    </location>
    <ligand>
        <name>Zn(2+)</name>
        <dbReference type="ChEBI" id="CHEBI:29105"/>
    </ligand>
</feature>
<keyword evidence="6" id="KW-0547">Nucleotide-binding</keyword>
<dbReference type="Pfam" id="PF01227">
    <property type="entry name" value="GTP_cyclohydroI"/>
    <property type="match status" value="1"/>
</dbReference>
<dbReference type="NCBIfam" id="NF006826">
    <property type="entry name" value="PRK09347.1-3"/>
    <property type="match status" value="1"/>
</dbReference>
<keyword evidence="4 6" id="KW-0554">One-carbon metabolism</keyword>
<evidence type="ECO:0000256" key="5">
    <source>
        <dbReference type="ARBA" id="ARBA00022801"/>
    </source>
</evidence>
<reference evidence="9 10" key="1">
    <citation type="submission" date="2019-04" db="EMBL/GenBank/DDBJ databases">
        <title>Streptomyces lasaliensis sp.nov., an Actinomycete isolated from soil which produces the polyether antibiotic lasalocid.</title>
        <authorList>
            <person name="Erwin G."/>
            <person name="Haber C."/>
        </authorList>
    </citation>
    <scope>NUCLEOTIDE SEQUENCE [LARGE SCALE GENOMIC DNA]</scope>
    <source>
        <strain evidence="9 10">DSM 40089</strain>
    </source>
</reference>
<dbReference type="GO" id="GO:0006729">
    <property type="term" value="P:tetrahydrobiopterin biosynthetic process"/>
    <property type="evidence" value="ECO:0007669"/>
    <property type="project" value="TreeGrafter"/>
</dbReference>
<dbReference type="NCBIfam" id="NF006825">
    <property type="entry name" value="PRK09347.1-2"/>
    <property type="match status" value="1"/>
</dbReference>
<dbReference type="GO" id="GO:0003934">
    <property type="term" value="F:GTP cyclohydrolase I activity"/>
    <property type="evidence" value="ECO:0007669"/>
    <property type="project" value="UniProtKB-UniRule"/>
</dbReference>
<keyword evidence="6" id="KW-0479">Metal-binding</keyword>
<dbReference type="EMBL" id="SZPR01000025">
    <property type="protein sequence ID" value="TKT06217.1"/>
    <property type="molecule type" value="Genomic_DNA"/>
</dbReference>
<dbReference type="GO" id="GO:0005525">
    <property type="term" value="F:GTP binding"/>
    <property type="evidence" value="ECO:0007669"/>
    <property type="project" value="UniProtKB-KW"/>
</dbReference>
<dbReference type="STRING" id="33898.GCA_000772895_00294"/>
<dbReference type="EC" id="3.5.4.16" evidence="6"/>
<dbReference type="HAMAP" id="MF_00223">
    <property type="entry name" value="FolE"/>
    <property type="match status" value="1"/>
</dbReference>
<evidence type="ECO:0000313" key="11">
    <source>
        <dbReference type="Proteomes" id="UP000744032"/>
    </source>
</evidence>
<sequence>MTDPVTLDGDRGGAIGEFDEKRAENAVRELLLAVGEDPDREGLKETPARVARAYREIFAGLWQQPEDVLTTTFDLGHDEMVLVKDIEVFSTCEHHLVPFRGVAHVGYIPSASGKITGLSKLARLVDVYARRPQVQERLTTQIADSLMEILEPRGVIVVIECEHMCMSMRGIRKPGAKTLTSAVRGQLRDAATRNEAMSLIMAR</sequence>
<dbReference type="InterPro" id="IPR018234">
    <property type="entry name" value="GTP_CycHdrlase_I_CS"/>
</dbReference>
<dbReference type="PANTHER" id="PTHR11109:SF7">
    <property type="entry name" value="GTP CYCLOHYDROLASE 1"/>
    <property type="match status" value="1"/>
</dbReference>
<evidence type="ECO:0000256" key="1">
    <source>
        <dbReference type="ARBA" id="ARBA00001052"/>
    </source>
</evidence>
<dbReference type="GO" id="GO:0046654">
    <property type="term" value="P:tetrahydrofolate biosynthetic process"/>
    <property type="evidence" value="ECO:0007669"/>
    <property type="project" value="UniProtKB-UniRule"/>
</dbReference>
<gene>
    <name evidence="6 9" type="primary">folE</name>
    <name evidence="9" type="ORF">E4U92_28260</name>
    <name evidence="8" type="ORF">HF200_02340</name>
</gene>
<comment type="catalytic activity">
    <reaction evidence="1 6">
        <text>GTP + H2O = 7,8-dihydroneopterin 3'-triphosphate + formate + H(+)</text>
        <dbReference type="Rhea" id="RHEA:17473"/>
        <dbReference type="ChEBI" id="CHEBI:15377"/>
        <dbReference type="ChEBI" id="CHEBI:15378"/>
        <dbReference type="ChEBI" id="CHEBI:15740"/>
        <dbReference type="ChEBI" id="CHEBI:37565"/>
        <dbReference type="ChEBI" id="CHEBI:58462"/>
        <dbReference type="EC" id="3.5.4.16"/>
    </reaction>
</comment>
<dbReference type="FunFam" id="3.30.1130.10:FF:000001">
    <property type="entry name" value="GTP cyclohydrolase 1"/>
    <property type="match status" value="1"/>
</dbReference>
<dbReference type="InterPro" id="IPR043133">
    <property type="entry name" value="GTP-CH-I_C/QueF"/>
</dbReference>
<dbReference type="Proteomes" id="UP000308632">
    <property type="component" value="Unassembled WGS sequence"/>
</dbReference>
<dbReference type="InterPro" id="IPR001474">
    <property type="entry name" value="GTP_CycHdrlase_I"/>
</dbReference>
<dbReference type="AlphaFoldDB" id="A0A4U5WUR4"/>
<dbReference type="NCBIfam" id="TIGR00063">
    <property type="entry name" value="folE"/>
    <property type="match status" value="1"/>
</dbReference>
<evidence type="ECO:0000256" key="4">
    <source>
        <dbReference type="ARBA" id="ARBA00022563"/>
    </source>
</evidence>
<organism evidence="9 10">
    <name type="scientific">Streptomyces galbus</name>
    <dbReference type="NCBI Taxonomy" id="33898"/>
    <lineage>
        <taxon>Bacteria</taxon>
        <taxon>Bacillati</taxon>
        <taxon>Actinomycetota</taxon>
        <taxon>Actinomycetes</taxon>
        <taxon>Kitasatosporales</taxon>
        <taxon>Streptomycetaceae</taxon>
        <taxon>Streptomyces</taxon>
    </lineage>
</organism>
<evidence type="ECO:0000313" key="9">
    <source>
        <dbReference type="EMBL" id="TKT06217.1"/>
    </source>
</evidence>
<dbReference type="UniPathway" id="UPA00848">
    <property type="reaction ID" value="UER00151"/>
</dbReference>
<dbReference type="InterPro" id="IPR043134">
    <property type="entry name" value="GTP-CH-I_N"/>
</dbReference>
<dbReference type="GO" id="GO:0006730">
    <property type="term" value="P:one-carbon metabolic process"/>
    <property type="evidence" value="ECO:0007669"/>
    <property type="project" value="UniProtKB-UniRule"/>
</dbReference>
<name>A0A4U5WUR4_STRGB</name>
<comment type="similarity">
    <text evidence="3 6">Belongs to the GTP cyclohydrolase I family.</text>
</comment>
<evidence type="ECO:0000259" key="7">
    <source>
        <dbReference type="Pfam" id="PF01227"/>
    </source>
</evidence>
<feature type="domain" description="GTP cyclohydrolase I" evidence="7">
    <location>
        <begin position="24"/>
        <end position="200"/>
    </location>
</feature>
<evidence type="ECO:0000313" key="10">
    <source>
        <dbReference type="Proteomes" id="UP000308632"/>
    </source>
</evidence>
<comment type="caution">
    <text evidence="9">The sequence shown here is derived from an EMBL/GenBank/DDBJ whole genome shotgun (WGS) entry which is preliminary data.</text>
</comment>
<dbReference type="PROSITE" id="PS00860">
    <property type="entry name" value="GTP_CYCLOHYDROL_1_2"/>
    <property type="match status" value="1"/>
</dbReference>
<dbReference type="PROSITE" id="PS00859">
    <property type="entry name" value="GTP_CYCLOHYDROL_1_1"/>
    <property type="match status" value="1"/>
</dbReference>
<dbReference type="RefSeq" id="WP_137303261.1">
    <property type="nucleotide sequence ID" value="NZ_BMVD01000012.1"/>
</dbReference>
<comment type="pathway">
    <text evidence="2 6">Cofactor biosynthesis; 7,8-dihydroneopterin triphosphate biosynthesis; 7,8-dihydroneopterin triphosphate from GTP: step 1/1.</text>
</comment>
<evidence type="ECO:0000256" key="3">
    <source>
        <dbReference type="ARBA" id="ARBA00008085"/>
    </source>
</evidence>
<feature type="binding site" evidence="6">
    <location>
        <position position="92"/>
    </location>
    <ligand>
        <name>Zn(2+)</name>
        <dbReference type="ChEBI" id="CHEBI:29105"/>
    </ligand>
</feature>
<proteinExistence type="inferred from homology"/>
<keyword evidence="11" id="KW-1185">Reference proteome</keyword>
<comment type="subunit">
    <text evidence="6">Homopolymer.</text>
</comment>